<name>A0ACA9LSC6_9GLOM</name>
<organism evidence="1 2">
    <name type="scientific">Cetraspora pellucida</name>
    <dbReference type="NCBI Taxonomy" id="1433469"/>
    <lineage>
        <taxon>Eukaryota</taxon>
        <taxon>Fungi</taxon>
        <taxon>Fungi incertae sedis</taxon>
        <taxon>Mucoromycota</taxon>
        <taxon>Glomeromycotina</taxon>
        <taxon>Glomeromycetes</taxon>
        <taxon>Diversisporales</taxon>
        <taxon>Gigasporaceae</taxon>
        <taxon>Cetraspora</taxon>
    </lineage>
</organism>
<accession>A0ACA9LSC6</accession>
<keyword evidence="2" id="KW-1185">Reference proteome</keyword>
<protein>
    <submittedName>
        <fullName evidence="1">7185_t:CDS:1</fullName>
    </submittedName>
</protein>
<dbReference type="Proteomes" id="UP000789366">
    <property type="component" value="Unassembled WGS sequence"/>
</dbReference>
<comment type="caution">
    <text evidence="1">The sequence shown here is derived from an EMBL/GenBank/DDBJ whole genome shotgun (WGS) entry which is preliminary data.</text>
</comment>
<evidence type="ECO:0000313" key="2">
    <source>
        <dbReference type="Proteomes" id="UP000789366"/>
    </source>
</evidence>
<evidence type="ECO:0000313" key="1">
    <source>
        <dbReference type="EMBL" id="CAG8542694.1"/>
    </source>
</evidence>
<proteinExistence type="predicted"/>
<sequence>MAPRFRKLTKDMLKDIKFYTCSTEGISATLQYNLLKAKYSNNYINKKDVYNAIQRFRQPSRENLRNDAAETLKRLIALKAEDPNWVNRLNEEANYAHINEQKNMIPIIGLPHVASKYFPTIDSLIQEYLTLHVLSLQRQQLSEGFLYDAAEYFFDWNKNFQEPENVMEYGCLEDDYERRQIGLRSLLQNLRREDVLQTWVVTPQGSFSNSEEEEKIHKNMGEPQQAIEEREENENNVEQQVVVANPFVTKRRGRPPKRYRDALENITNSQNLQNSEQPEKRKNKCANCGDYDYNVRTCPI</sequence>
<gene>
    <name evidence="1" type="ORF">SPELUC_LOCUS4871</name>
</gene>
<reference evidence="1" key="1">
    <citation type="submission" date="2021-06" db="EMBL/GenBank/DDBJ databases">
        <authorList>
            <person name="Kallberg Y."/>
            <person name="Tangrot J."/>
            <person name="Rosling A."/>
        </authorList>
    </citation>
    <scope>NUCLEOTIDE SEQUENCE</scope>
    <source>
        <strain evidence="1">28 12/20/2015</strain>
    </source>
</reference>
<dbReference type="EMBL" id="CAJVPW010004594">
    <property type="protein sequence ID" value="CAG8542694.1"/>
    <property type="molecule type" value="Genomic_DNA"/>
</dbReference>